<accession>A0AAU9PSV2</accession>
<dbReference type="EMBL" id="CAKMRJ010005745">
    <property type="protein sequence ID" value="CAH1452550.1"/>
    <property type="molecule type" value="Genomic_DNA"/>
</dbReference>
<protein>
    <submittedName>
        <fullName evidence="1">Uncharacterized protein</fullName>
    </submittedName>
</protein>
<evidence type="ECO:0000313" key="2">
    <source>
        <dbReference type="Proteomes" id="UP001157418"/>
    </source>
</evidence>
<organism evidence="1 2">
    <name type="scientific">Lactuca virosa</name>
    <dbReference type="NCBI Taxonomy" id="75947"/>
    <lineage>
        <taxon>Eukaryota</taxon>
        <taxon>Viridiplantae</taxon>
        <taxon>Streptophyta</taxon>
        <taxon>Embryophyta</taxon>
        <taxon>Tracheophyta</taxon>
        <taxon>Spermatophyta</taxon>
        <taxon>Magnoliopsida</taxon>
        <taxon>eudicotyledons</taxon>
        <taxon>Gunneridae</taxon>
        <taxon>Pentapetalae</taxon>
        <taxon>asterids</taxon>
        <taxon>campanulids</taxon>
        <taxon>Asterales</taxon>
        <taxon>Asteraceae</taxon>
        <taxon>Cichorioideae</taxon>
        <taxon>Cichorieae</taxon>
        <taxon>Lactucinae</taxon>
        <taxon>Lactuca</taxon>
    </lineage>
</organism>
<sequence>MGDGCCRLVLCVGGETGAGVAGVVVAEGVAEVAETLMVTLAGTVVEMEMGLAVVHRPYAAYGTSTTLWNPVMN</sequence>
<comment type="caution">
    <text evidence="1">The sequence shown here is derived from an EMBL/GenBank/DDBJ whole genome shotgun (WGS) entry which is preliminary data.</text>
</comment>
<dbReference type="Proteomes" id="UP001157418">
    <property type="component" value="Unassembled WGS sequence"/>
</dbReference>
<dbReference type="AlphaFoldDB" id="A0AAU9PSV2"/>
<name>A0AAU9PSV2_9ASTR</name>
<gene>
    <name evidence="1" type="ORF">LVIROSA_LOCUS37842</name>
</gene>
<evidence type="ECO:0000313" key="1">
    <source>
        <dbReference type="EMBL" id="CAH1452550.1"/>
    </source>
</evidence>
<proteinExistence type="predicted"/>
<reference evidence="1 2" key="1">
    <citation type="submission" date="2022-01" db="EMBL/GenBank/DDBJ databases">
        <authorList>
            <person name="Xiong W."/>
            <person name="Schranz E."/>
        </authorList>
    </citation>
    <scope>NUCLEOTIDE SEQUENCE [LARGE SCALE GENOMIC DNA]</scope>
</reference>
<keyword evidence="2" id="KW-1185">Reference proteome</keyword>